<comment type="similarity">
    <text evidence="1">Belongs to the proteasome subunit S14 family.</text>
</comment>
<dbReference type="GO" id="GO:0005634">
    <property type="term" value="C:nucleus"/>
    <property type="evidence" value="ECO:0007669"/>
    <property type="project" value="TreeGrafter"/>
</dbReference>
<dbReference type="GO" id="GO:0043161">
    <property type="term" value="P:proteasome-mediated ubiquitin-dependent protein catabolic process"/>
    <property type="evidence" value="ECO:0007669"/>
    <property type="project" value="TreeGrafter"/>
</dbReference>
<name>A0A4T0FFS0_9BASI</name>
<evidence type="ECO:0000256" key="1">
    <source>
        <dbReference type="ARBA" id="ARBA00009627"/>
    </source>
</evidence>
<dbReference type="Proteomes" id="UP000310189">
    <property type="component" value="Unassembled WGS sequence"/>
</dbReference>
<reference evidence="4 5" key="1">
    <citation type="submission" date="2019-03" db="EMBL/GenBank/DDBJ databases">
        <title>Sequencing 23 genomes of Wallemia ichthyophaga.</title>
        <authorList>
            <person name="Gostincar C."/>
        </authorList>
    </citation>
    <scope>NUCLEOTIDE SEQUENCE [LARGE SCALE GENOMIC DNA]</scope>
    <source>
        <strain evidence="4 5">EXF-5753</strain>
    </source>
</reference>
<evidence type="ECO:0000313" key="4">
    <source>
        <dbReference type="EMBL" id="TIA86044.1"/>
    </source>
</evidence>
<dbReference type="InterPro" id="IPR000717">
    <property type="entry name" value="PCI_dom"/>
</dbReference>
<gene>
    <name evidence="4" type="ORF">E3P99_03801</name>
</gene>
<dbReference type="PANTHER" id="PTHR12387">
    <property type="entry name" value="26S PROTEASOME NON-ATPASE REGULATORY SUBUNIT 8"/>
    <property type="match status" value="1"/>
</dbReference>
<dbReference type="EMBL" id="SPNW01000090">
    <property type="protein sequence ID" value="TIA86044.1"/>
    <property type="molecule type" value="Genomic_DNA"/>
</dbReference>
<dbReference type="OrthoDB" id="8775810at2759"/>
<dbReference type="PANTHER" id="PTHR12387:SF0">
    <property type="entry name" value="26S PROTEASOME NON-ATPASE REGULATORY SUBUNIT 8"/>
    <property type="match status" value="1"/>
</dbReference>
<dbReference type="Gene3D" id="1.25.40.990">
    <property type="match status" value="1"/>
</dbReference>
<proteinExistence type="inferred from homology"/>
<dbReference type="InterPro" id="IPR006746">
    <property type="entry name" value="26S_Psome_Rpn12"/>
</dbReference>
<comment type="caution">
    <text evidence="4">The sequence shown here is derived from an EMBL/GenBank/DDBJ whole genome shotgun (WGS) entry which is preliminary data.</text>
</comment>
<accession>A0A4T0FFS0</accession>
<dbReference type="GO" id="GO:0008541">
    <property type="term" value="C:proteasome regulatory particle, lid subcomplex"/>
    <property type="evidence" value="ECO:0007669"/>
    <property type="project" value="TreeGrafter"/>
</dbReference>
<dbReference type="InterPro" id="IPR033464">
    <property type="entry name" value="CSN8_PSD8_EIF3K"/>
</dbReference>
<sequence>MLPIVVLESAPITTPPSKATAIIDVPKFTSPFLSLLASACVIALLKSILLSWASCLRADDITRGADVAGNLNRVKLIISNPLSSFDDKQTDLVVEILEMGAFNAIDKKDISSFQRYLTLLNPFYTKKTTQNYEKLLSLQLLIYLTQNKLSDFHSLLESLPLEYLNNQHLQSPISLERWIMEGSYNKIWESKSTIESFSTWIWSDLIDTIRNEIASCQEKAYDSLPMNDAATLLFFTNQSELSQFANKRGWTISPSTQHVIFKDLNSITGIEKAKIQLPSRNMISHSLNYAKELESIV</sequence>
<dbReference type="GO" id="GO:0005829">
    <property type="term" value="C:cytosol"/>
    <property type="evidence" value="ECO:0007669"/>
    <property type="project" value="TreeGrafter"/>
</dbReference>
<feature type="domain" description="PCI" evidence="3">
    <location>
        <begin position="111"/>
        <end position="278"/>
    </location>
</feature>
<dbReference type="PROSITE" id="PS50250">
    <property type="entry name" value="PCI"/>
    <property type="match status" value="1"/>
</dbReference>
<evidence type="ECO:0000259" key="3">
    <source>
        <dbReference type="PROSITE" id="PS50250"/>
    </source>
</evidence>
<dbReference type="AlphaFoldDB" id="A0A4T0FFS0"/>
<dbReference type="Pfam" id="PF10075">
    <property type="entry name" value="CSN8_PSD8_EIF3K"/>
    <property type="match status" value="1"/>
</dbReference>
<organism evidence="4 5">
    <name type="scientific">Wallemia hederae</name>
    <dbReference type="NCBI Taxonomy" id="1540922"/>
    <lineage>
        <taxon>Eukaryota</taxon>
        <taxon>Fungi</taxon>
        <taxon>Dikarya</taxon>
        <taxon>Basidiomycota</taxon>
        <taxon>Wallemiomycotina</taxon>
        <taxon>Wallemiomycetes</taxon>
        <taxon>Wallemiales</taxon>
        <taxon>Wallemiaceae</taxon>
        <taxon>Wallemia</taxon>
    </lineage>
</organism>
<evidence type="ECO:0000313" key="5">
    <source>
        <dbReference type="Proteomes" id="UP000310189"/>
    </source>
</evidence>
<evidence type="ECO:0000256" key="2">
    <source>
        <dbReference type="ARBA" id="ARBA00022942"/>
    </source>
</evidence>
<keyword evidence="2" id="KW-0647">Proteasome</keyword>
<keyword evidence="5" id="KW-1185">Reference proteome</keyword>
<protein>
    <recommendedName>
        <fullName evidence="3">PCI domain-containing protein</fullName>
    </recommendedName>
</protein>